<organism evidence="1 2">
    <name type="scientific">Bodo saltans</name>
    <name type="common">Flagellated protozoan</name>
    <dbReference type="NCBI Taxonomy" id="75058"/>
    <lineage>
        <taxon>Eukaryota</taxon>
        <taxon>Discoba</taxon>
        <taxon>Euglenozoa</taxon>
        <taxon>Kinetoplastea</taxon>
        <taxon>Metakinetoplastina</taxon>
        <taxon>Eubodonida</taxon>
        <taxon>Bodonidae</taxon>
        <taxon>Bodo</taxon>
    </lineage>
</organism>
<evidence type="ECO:0000313" key="2">
    <source>
        <dbReference type="Proteomes" id="UP000051952"/>
    </source>
</evidence>
<dbReference type="Proteomes" id="UP000051952">
    <property type="component" value="Unassembled WGS sequence"/>
</dbReference>
<gene>
    <name evidence="1" type="ORF">BSAL_38050</name>
</gene>
<evidence type="ECO:0000313" key="1">
    <source>
        <dbReference type="EMBL" id="CUI15341.1"/>
    </source>
</evidence>
<name>A0A0S4KK10_BODSA</name>
<protein>
    <submittedName>
        <fullName evidence="1">Membrane-associated protein, putative</fullName>
    </submittedName>
</protein>
<accession>A0A0S4KK10</accession>
<proteinExistence type="predicted"/>
<dbReference type="EMBL" id="CYKH01002055">
    <property type="protein sequence ID" value="CUI15341.1"/>
    <property type="molecule type" value="Genomic_DNA"/>
</dbReference>
<sequence>MKKHQVVAIVVCVVALAVFGFYSFNEAPSRDVLQISPEEDRHRRRAGDATVALHLEADERPSSSAPRVHAPIASAAPQACFHNKVMFQPAVCSKVPDIVSKSLELHDGAASGGRNWSVVHVGSREGWLKLGELGDVFGNKEGGTAAIARQLKQVRAPNIDVCGPCCECVSSGELRSHPLPYTATLIDAPFQPNLVLAPSAHPYWHSHRLISAPLNDLSSCPAVLLSTLVQELSYLPTAIDVLALDAWKCDVPVVELVILGRAQLRPRLLDFTTAADVSYEPLIEKLARLGYHCYYMTTKPEHKKFRGIRQPQYPIAVKLNGCWRGVFDSFRHDRYHITCVLASDATISSVLAAFTRMSHKGLHHGCNIPSRNARMQRLDGFLSEAV</sequence>
<dbReference type="VEuPathDB" id="TriTrypDB:BSAL_38050"/>
<dbReference type="AlphaFoldDB" id="A0A0S4KK10"/>
<reference evidence="2" key="1">
    <citation type="submission" date="2015-09" db="EMBL/GenBank/DDBJ databases">
        <authorList>
            <consortium name="Pathogen Informatics"/>
        </authorList>
    </citation>
    <scope>NUCLEOTIDE SEQUENCE [LARGE SCALE GENOMIC DNA]</scope>
    <source>
        <strain evidence="2">Lake Konstanz</strain>
    </source>
</reference>
<keyword evidence="2" id="KW-1185">Reference proteome</keyword>